<sequence length="357" mass="40722">MEIFSARVQKLWNKWDLRVMVLLSLFLQIILIFFGQWRKYTAKNWVRIILWFAYLSADWVATVSLGILANSQGESRDHSLDPNEVLLAFWAPFLLLHLGGPDTITAYSLEDNELWLRHLLGLLVQAEVAFYVFLRSLNGNRLSFLAIIMFVPGIIKYGERTWVLWSASSEHFQDSMLNPPPPDPNDGKLMEEYSSKKIDTGGDVEIEIKPEAPNVGPNDHSDTVCRNGIIPDASILPVAYYFFQKFKCLFADLIVSIDDLKKSRAFFKEISWEEAFIVVEMELGFMYNVFHTKSSIVYTRLGCILRSISFSSTISLFVVFLSIEKHGYSKIDIIIAHILLAGALRSPNQSVGPISRR</sequence>
<dbReference type="OMA" id="HIPRRTH"/>
<keyword evidence="1" id="KW-1133">Transmembrane helix</keyword>
<dbReference type="AlphaFoldDB" id="A0A835D730"/>
<protein>
    <recommendedName>
        <fullName evidence="2">DUF4220 domain-containing protein</fullName>
    </recommendedName>
</protein>
<dbReference type="EMBL" id="JABCRI010000016">
    <property type="protein sequence ID" value="KAF8392386.1"/>
    <property type="molecule type" value="Genomic_DNA"/>
</dbReference>
<evidence type="ECO:0000313" key="3">
    <source>
        <dbReference type="EMBL" id="KAF8392386.1"/>
    </source>
</evidence>
<evidence type="ECO:0000313" key="4">
    <source>
        <dbReference type="Proteomes" id="UP000655225"/>
    </source>
</evidence>
<keyword evidence="1" id="KW-0812">Transmembrane</keyword>
<feature type="transmembrane region" description="Helical" evidence="1">
    <location>
        <begin position="114"/>
        <end position="134"/>
    </location>
</feature>
<feature type="transmembrane region" description="Helical" evidence="1">
    <location>
        <begin position="89"/>
        <end position="107"/>
    </location>
</feature>
<accession>A0A835D730</accession>
<organism evidence="3 4">
    <name type="scientific">Tetracentron sinense</name>
    <name type="common">Spur-leaf</name>
    <dbReference type="NCBI Taxonomy" id="13715"/>
    <lineage>
        <taxon>Eukaryota</taxon>
        <taxon>Viridiplantae</taxon>
        <taxon>Streptophyta</taxon>
        <taxon>Embryophyta</taxon>
        <taxon>Tracheophyta</taxon>
        <taxon>Spermatophyta</taxon>
        <taxon>Magnoliopsida</taxon>
        <taxon>Trochodendrales</taxon>
        <taxon>Trochodendraceae</taxon>
        <taxon>Tetracentron</taxon>
    </lineage>
</organism>
<feature type="transmembrane region" description="Helical" evidence="1">
    <location>
        <begin position="49"/>
        <end position="69"/>
    </location>
</feature>
<dbReference type="Pfam" id="PF13968">
    <property type="entry name" value="DUF4220"/>
    <property type="match status" value="1"/>
</dbReference>
<keyword evidence="4" id="KW-1185">Reference proteome</keyword>
<evidence type="ECO:0000259" key="2">
    <source>
        <dbReference type="Pfam" id="PF13968"/>
    </source>
</evidence>
<keyword evidence="1" id="KW-0472">Membrane</keyword>
<dbReference type="OrthoDB" id="1689146at2759"/>
<dbReference type="Proteomes" id="UP000655225">
    <property type="component" value="Unassembled WGS sequence"/>
</dbReference>
<feature type="domain" description="DUF4220" evidence="2">
    <location>
        <begin position="51"/>
        <end position="344"/>
    </location>
</feature>
<name>A0A835D730_TETSI</name>
<dbReference type="InterPro" id="IPR025315">
    <property type="entry name" value="DUF4220"/>
</dbReference>
<comment type="caution">
    <text evidence="3">The sequence shown here is derived from an EMBL/GenBank/DDBJ whole genome shotgun (WGS) entry which is preliminary data.</text>
</comment>
<reference evidence="3 4" key="1">
    <citation type="submission" date="2020-04" db="EMBL/GenBank/DDBJ databases">
        <title>Plant Genome Project.</title>
        <authorList>
            <person name="Zhang R.-G."/>
        </authorList>
    </citation>
    <scope>NUCLEOTIDE SEQUENCE [LARGE SCALE GENOMIC DNA]</scope>
    <source>
        <strain evidence="3">YNK0</strain>
        <tissue evidence="3">Leaf</tissue>
    </source>
</reference>
<evidence type="ECO:0000256" key="1">
    <source>
        <dbReference type="SAM" id="Phobius"/>
    </source>
</evidence>
<feature type="transmembrane region" description="Helical" evidence="1">
    <location>
        <begin position="17"/>
        <end position="37"/>
    </location>
</feature>
<dbReference type="PANTHER" id="PTHR31325">
    <property type="entry name" value="OS01G0798800 PROTEIN-RELATED"/>
    <property type="match status" value="1"/>
</dbReference>
<proteinExistence type="predicted"/>
<gene>
    <name evidence="3" type="ORF">HHK36_022728</name>
</gene>